<dbReference type="SUPFAM" id="SSF52540">
    <property type="entry name" value="P-loop containing nucleoside triphosphate hydrolases"/>
    <property type="match status" value="1"/>
</dbReference>
<dbReference type="Proteomes" id="UP000315628">
    <property type="component" value="Unassembled WGS sequence"/>
</dbReference>
<dbReference type="EMBL" id="VIUW01000003">
    <property type="protein sequence ID" value="TWD14716.1"/>
    <property type="molecule type" value="Genomic_DNA"/>
</dbReference>
<name>A0A560WAS3_9MICO</name>
<evidence type="ECO:0000313" key="1">
    <source>
        <dbReference type="EMBL" id="TWD14716.1"/>
    </source>
</evidence>
<protein>
    <recommendedName>
        <fullName evidence="3">Uridine kinase</fullName>
    </recommendedName>
</protein>
<proteinExistence type="predicted"/>
<dbReference type="RefSeq" id="WP_144857556.1">
    <property type="nucleotide sequence ID" value="NZ_BAAAYT010000002.1"/>
</dbReference>
<dbReference type="AlphaFoldDB" id="A0A560WAS3"/>
<accession>A0A560WAS3</accession>
<organism evidence="1 2">
    <name type="scientific">Marihabitans asiaticum</name>
    <dbReference type="NCBI Taxonomy" id="415218"/>
    <lineage>
        <taxon>Bacteria</taxon>
        <taxon>Bacillati</taxon>
        <taxon>Actinomycetota</taxon>
        <taxon>Actinomycetes</taxon>
        <taxon>Micrococcales</taxon>
        <taxon>Intrasporangiaceae</taxon>
        <taxon>Marihabitans</taxon>
    </lineage>
</organism>
<reference evidence="1 2" key="1">
    <citation type="submission" date="2019-06" db="EMBL/GenBank/DDBJ databases">
        <title>Sequencing the genomes of 1000 actinobacteria strains.</title>
        <authorList>
            <person name="Klenk H.-P."/>
        </authorList>
    </citation>
    <scope>NUCLEOTIDE SEQUENCE [LARGE SCALE GENOMIC DNA]</scope>
    <source>
        <strain evidence="1 2">DSM 18935</strain>
    </source>
</reference>
<comment type="caution">
    <text evidence="1">The sequence shown here is derived from an EMBL/GenBank/DDBJ whole genome shotgun (WGS) entry which is preliminary data.</text>
</comment>
<evidence type="ECO:0008006" key="3">
    <source>
        <dbReference type="Google" id="ProtNLM"/>
    </source>
</evidence>
<gene>
    <name evidence="1" type="ORF">FB557_2140</name>
</gene>
<keyword evidence="2" id="KW-1185">Reference proteome</keyword>
<dbReference type="Gene3D" id="3.40.50.300">
    <property type="entry name" value="P-loop containing nucleotide triphosphate hydrolases"/>
    <property type="match status" value="1"/>
</dbReference>
<evidence type="ECO:0000313" key="2">
    <source>
        <dbReference type="Proteomes" id="UP000315628"/>
    </source>
</evidence>
<sequence length="184" mass="19832">MRHQPPDPAASPALRVADLVREAPPVGAARVVGIDGRSGAGKTDLADEVHAATGWPVVHAEGVYPGWDGLAKAPALLAEHLLRPLSHGQDAELPTWDWRAGHPGPVRFVPFAPVVVLEGCAATAEPARELLCVTVWLSAPEAVRRRRALDRDGETFAPHWERWARQERSVLRGLEGQADLVLAT</sequence>
<dbReference type="OrthoDB" id="3237545at2"/>
<dbReference type="InterPro" id="IPR027417">
    <property type="entry name" value="P-loop_NTPase"/>
</dbReference>